<proteinExistence type="predicted"/>
<sequence length="272" mass="30799">MPGGCGWELPVENAQIWHFVVGEGWVPIDWQELTSAESPGGLTSVYIHGNWMDSYWAERRGWEMYHEVTRDLSMEQKIRHVIWSWPTQEEKPALRAVRQHAVRADDDAYYLASYLRTLPTDEQVSISAFSLGARVVTGACHLMAGGMLGGRILEPTERNEKGYRVALFSAGVTCSAIWPGGRNGQALEVIDRLYNAFNSSDRVLKHYKLASQRKGDQAAGYTGFALTGEQRQKVEQVNAANVLGREHSWDNVVCAYCLMERARDYLQWRELD</sequence>
<dbReference type="Proteomes" id="UP000238322">
    <property type="component" value="Unassembled WGS sequence"/>
</dbReference>
<evidence type="ECO:0000313" key="2">
    <source>
        <dbReference type="Proteomes" id="UP000238322"/>
    </source>
</evidence>
<evidence type="ECO:0000313" key="1">
    <source>
        <dbReference type="EMBL" id="PQO29671.1"/>
    </source>
</evidence>
<dbReference type="SUPFAM" id="SSF53474">
    <property type="entry name" value="alpha/beta-Hydrolases"/>
    <property type="match status" value="1"/>
</dbReference>
<dbReference type="EMBL" id="PUHY01000015">
    <property type="protein sequence ID" value="PQO29671.1"/>
    <property type="molecule type" value="Genomic_DNA"/>
</dbReference>
<dbReference type="AlphaFoldDB" id="A0A2S8FBY3"/>
<comment type="caution">
    <text evidence="1">The sequence shown here is derived from an EMBL/GenBank/DDBJ whole genome shotgun (WGS) entry which is preliminary data.</text>
</comment>
<protein>
    <recommendedName>
        <fullName evidence="3">DUF726 domain-containing protein</fullName>
    </recommendedName>
</protein>
<organism evidence="1 2">
    <name type="scientific">Blastopirellula marina</name>
    <dbReference type="NCBI Taxonomy" id="124"/>
    <lineage>
        <taxon>Bacteria</taxon>
        <taxon>Pseudomonadati</taxon>
        <taxon>Planctomycetota</taxon>
        <taxon>Planctomycetia</taxon>
        <taxon>Pirellulales</taxon>
        <taxon>Pirellulaceae</taxon>
        <taxon>Blastopirellula</taxon>
    </lineage>
</organism>
<dbReference type="InterPro" id="IPR029058">
    <property type="entry name" value="AB_hydrolase_fold"/>
</dbReference>
<reference evidence="1 2" key="1">
    <citation type="submission" date="2018-02" db="EMBL/GenBank/DDBJ databases">
        <title>Comparative genomes isolates from brazilian mangrove.</title>
        <authorList>
            <person name="Araujo J.E."/>
            <person name="Taketani R.G."/>
            <person name="Silva M.C.P."/>
            <person name="Loureco M.V."/>
            <person name="Andreote F.D."/>
        </authorList>
    </citation>
    <scope>NUCLEOTIDE SEQUENCE [LARGE SCALE GENOMIC DNA]</scope>
    <source>
        <strain evidence="1 2">Hex-1 MGV</strain>
    </source>
</reference>
<gene>
    <name evidence="1" type="ORF">C5Y83_26845</name>
</gene>
<name>A0A2S8FBY3_9BACT</name>
<evidence type="ECO:0008006" key="3">
    <source>
        <dbReference type="Google" id="ProtNLM"/>
    </source>
</evidence>
<accession>A0A2S8FBY3</accession>